<dbReference type="AlphaFoldDB" id="A0A0C2J754"/>
<comment type="caution">
    <text evidence="1">The sequence shown here is derived from an EMBL/GenBank/DDBJ whole genome shotgun (WGS) entry which is preliminary data.</text>
</comment>
<protein>
    <submittedName>
        <fullName evidence="1">Uncharacterized protein</fullName>
    </submittedName>
</protein>
<sequence>MNIIMAFKNRRPPFNNWTDTRVYYLDHVGVFCKKTIDISHGKNENISIKLIITLTVGNNSRLMTGYRLMFDGPLEDDTYEITDTYGHFSLFVNFKSGHSEVVPMTNVTGNVIYPMYYLSHHDNVCIYGVVLYYI</sequence>
<organism evidence="1 2">
    <name type="scientific">Thelohanellus kitauei</name>
    <name type="common">Myxosporean</name>
    <dbReference type="NCBI Taxonomy" id="669202"/>
    <lineage>
        <taxon>Eukaryota</taxon>
        <taxon>Metazoa</taxon>
        <taxon>Cnidaria</taxon>
        <taxon>Myxozoa</taxon>
        <taxon>Myxosporea</taxon>
        <taxon>Bivalvulida</taxon>
        <taxon>Platysporina</taxon>
        <taxon>Myxobolidae</taxon>
        <taxon>Thelohanellus</taxon>
    </lineage>
</organism>
<gene>
    <name evidence="1" type="ORF">RF11_05959</name>
</gene>
<evidence type="ECO:0000313" key="2">
    <source>
        <dbReference type="Proteomes" id="UP000031668"/>
    </source>
</evidence>
<proteinExistence type="predicted"/>
<reference evidence="1 2" key="1">
    <citation type="journal article" date="2014" name="Genome Biol. Evol.">
        <title>The genome of the myxosporean Thelohanellus kitauei shows adaptations to nutrient acquisition within its fish host.</title>
        <authorList>
            <person name="Yang Y."/>
            <person name="Xiong J."/>
            <person name="Zhou Z."/>
            <person name="Huo F."/>
            <person name="Miao W."/>
            <person name="Ran C."/>
            <person name="Liu Y."/>
            <person name="Zhang J."/>
            <person name="Feng J."/>
            <person name="Wang M."/>
            <person name="Wang M."/>
            <person name="Wang L."/>
            <person name="Yao B."/>
        </authorList>
    </citation>
    <scope>NUCLEOTIDE SEQUENCE [LARGE SCALE GENOMIC DNA]</scope>
    <source>
        <strain evidence="1">Wuqing</strain>
    </source>
</reference>
<evidence type="ECO:0000313" key="1">
    <source>
        <dbReference type="EMBL" id="KII64983.1"/>
    </source>
</evidence>
<name>A0A0C2J754_THEKT</name>
<dbReference type="EMBL" id="JWZT01004047">
    <property type="protein sequence ID" value="KII64983.1"/>
    <property type="molecule type" value="Genomic_DNA"/>
</dbReference>
<accession>A0A0C2J754</accession>
<dbReference type="Proteomes" id="UP000031668">
    <property type="component" value="Unassembled WGS sequence"/>
</dbReference>
<keyword evidence="2" id="KW-1185">Reference proteome</keyword>